<accession>D7AVN0</accession>
<evidence type="ECO:0000256" key="1">
    <source>
        <dbReference type="SAM" id="Phobius"/>
    </source>
</evidence>
<dbReference type="eggNOG" id="COG2814">
    <property type="taxonomic scope" value="Bacteria"/>
</dbReference>
<dbReference type="SUPFAM" id="SSF103473">
    <property type="entry name" value="MFS general substrate transporter"/>
    <property type="match status" value="1"/>
</dbReference>
<dbReference type="InterPro" id="IPR036259">
    <property type="entry name" value="MFS_trans_sf"/>
</dbReference>
<dbReference type="Proteomes" id="UP000002219">
    <property type="component" value="Chromosome 1"/>
</dbReference>
<dbReference type="STRING" id="446468.Ndas_2297"/>
<keyword evidence="1" id="KW-0812">Transmembrane</keyword>
<evidence type="ECO:0000313" key="3">
    <source>
        <dbReference type="Proteomes" id="UP000002219"/>
    </source>
</evidence>
<feature type="transmembrane region" description="Helical" evidence="1">
    <location>
        <begin position="129"/>
        <end position="147"/>
    </location>
</feature>
<name>D7AVN0_NOCDD</name>
<dbReference type="GeneID" id="91484878"/>
<gene>
    <name evidence="2" type="ordered locus">Ndas_2297</name>
</gene>
<dbReference type="RefSeq" id="WP_013153326.1">
    <property type="nucleotide sequence ID" value="NC_014210.1"/>
</dbReference>
<protein>
    <submittedName>
        <fullName evidence="2">Membrane transport protein</fullName>
    </submittedName>
</protein>
<dbReference type="EMBL" id="CP002040">
    <property type="protein sequence ID" value="ADH67719.1"/>
    <property type="molecule type" value="Genomic_DNA"/>
</dbReference>
<reference evidence="2 3" key="1">
    <citation type="journal article" date="2010" name="Stand. Genomic Sci.">
        <title>Complete genome sequence of Nocardiopsis dassonvillei type strain (IMRU 509).</title>
        <authorList>
            <person name="Sun H."/>
            <person name="Lapidus A."/>
            <person name="Nolan M."/>
            <person name="Lucas S."/>
            <person name="Del Rio T.G."/>
            <person name="Tice H."/>
            <person name="Cheng J.F."/>
            <person name="Tapia R."/>
            <person name="Han C."/>
            <person name="Goodwin L."/>
            <person name="Pitluck S."/>
            <person name="Pagani I."/>
            <person name="Ivanova N."/>
            <person name="Mavromatis K."/>
            <person name="Mikhailova N."/>
            <person name="Pati A."/>
            <person name="Chen A."/>
            <person name="Palaniappan K."/>
            <person name="Land M."/>
            <person name="Hauser L."/>
            <person name="Chang Y.J."/>
            <person name="Jeffries C.D."/>
            <person name="Djao O.D."/>
            <person name="Rohde M."/>
            <person name="Sikorski J."/>
            <person name="Goker M."/>
            <person name="Woyke T."/>
            <person name="Bristow J."/>
            <person name="Eisen J.A."/>
            <person name="Markowitz V."/>
            <person name="Hugenholtz P."/>
            <person name="Kyrpides N.C."/>
            <person name="Klenk H.P."/>
        </authorList>
    </citation>
    <scope>NUCLEOTIDE SEQUENCE [LARGE SCALE GENOMIC DNA]</scope>
    <source>
        <strain evidence="3">ATCC 23218 / DSM 43111 / CIP 107115 / JCM 7437 / KCTC 9190 / NBRC 14626 / NCTC 10488 / NRRL B-5397 / IMRU 509</strain>
    </source>
</reference>
<proteinExistence type="predicted"/>
<feature type="transmembrane region" description="Helical" evidence="1">
    <location>
        <begin position="30"/>
        <end position="54"/>
    </location>
</feature>
<feature type="transmembrane region" description="Helical" evidence="1">
    <location>
        <begin position="61"/>
        <end position="82"/>
    </location>
</feature>
<sequence length="163" mass="16386">MGTRALPPTLRHRGFGLLLAGRGSGELGSAMLPVAVVGLVLAGHGPLLLGLVLGARCGMPAWLLLTGYAATGTGFMLLGVYWHTALQRAIPQDLLSVVISVDEVGSFALEPVGYALAGALAQTVGPRPVLVGAAVAGLVTTLVPLAVPGVSRLADPDRPAAAL</sequence>
<dbReference type="Gene3D" id="1.20.1250.20">
    <property type="entry name" value="MFS general substrate transporter like domains"/>
    <property type="match status" value="1"/>
</dbReference>
<dbReference type="KEGG" id="nda:Ndas_2297"/>
<evidence type="ECO:0000313" key="2">
    <source>
        <dbReference type="EMBL" id="ADH67719.1"/>
    </source>
</evidence>
<organism evidence="2 3">
    <name type="scientific">Nocardiopsis dassonvillei (strain ATCC 23218 / DSM 43111 / CIP 107115 / JCM 7437 / KCTC 9190 / NBRC 14626 / NCTC 10488 / NRRL B-5397 / IMRU 509)</name>
    <name type="common">Actinomadura dassonvillei</name>
    <dbReference type="NCBI Taxonomy" id="446468"/>
    <lineage>
        <taxon>Bacteria</taxon>
        <taxon>Bacillati</taxon>
        <taxon>Actinomycetota</taxon>
        <taxon>Actinomycetes</taxon>
        <taxon>Streptosporangiales</taxon>
        <taxon>Nocardiopsidaceae</taxon>
        <taxon>Nocardiopsis</taxon>
    </lineage>
</organism>
<dbReference type="AlphaFoldDB" id="D7AVN0"/>
<keyword evidence="1" id="KW-0472">Membrane</keyword>
<keyword evidence="1" id="KW-1133">Transmembrane helix</keyword>
<dbReference type="OrthoDB" id="69054at2"/>
<keyword evidence="3" id="KW-1185">Reference proteome</keyword>
<dbReference type="HOGENOM" id="CLU_1625352_0_0_11"/>